<gene>
    <name evidence="10" type="ORF">FB566_0553</name>
</gene>
<dbReference type="PANTHER" id="PTHR30572:SF4">
    <property type="entry name" value="ABC TRANSPORTER PERMEASE YTRF"/>
    <property type="match status" value="1"/>
</dbReference>
<evidence type="ECO:0000313" key="10">
    <source>
        <dbReference type="EMBL" id="TQL75061.1"/>
    </source>
</evidence>
<feature type="transmembrane region" description="Helical" evidence="7">
    <location>
        <begin position="447"/>
        <end position="471"/>
    </location>
</feature>
<dbReference type="EMBL" id="VFOW01000001">
    <property type="protein sequence ID" value="TQL75061.1"/>
    <property type="molecule type" value="Genomic_DNA"/>
</dbReference>
<feature type="transmembrane region" description="Helical" evidence="7">
    <location>
        <begin position="313"/>
        <end position="341"/>
    </location>
</feature>
<comment type="similarity">
    <text evidence="6">Belongs to the ABC-4 integral membrane protein family.</text>
</comment>
<evidence type="ECO:0000256" key="6">
    <source>
        <dbReference type="ARBA" id="ARBA00038076"/>
    </source>
</evidence>
<dbReference type="InterPro" id="IPR003838">
    <property type="entry name" value="ABC3_permease_C"/>
</dbReference>
<dbReference type="Proteomes" id="UP000317043">
    <property type="component" value="Unassembled WGS sequence"/>
</dbReference>
<feature type="transmembrane region" description="Helical" evidence="7">
    <location>
        <begin position="815"/>
        <end position="835"/>
    </location>
</feature>
<dbReference type="Pfam" id="PF12704">
    <property type="entry name" value="MacB_PCD"/>
    <property type="match status" value="2"/>
</dbReference>
<accession>A0A543AR43</accession>
<keyword evidence="3 7" id="KW-0812">Transmembrane</keyword>
<dbReference type="AlphaFoldDB" id="A0A543AR43"/>
<dbReference type="InterPro" id="IPR025857">
    <property type="entry name" value="MacB_PCD"/>
</dbReference>
<evidence type="ECO:0000259" key="9">
    <source>
        <dbReference type="Pfam" id="PF12704"/>
    </source>
</evidence>
<keyword evidence="11" id="KW-1185">Reference proteome</keyword>
<feature type="domain" description="MacB-like periplasmic core" evidence="9">
    <location>
        <begin position="491"/>
        <end position="691"/>
    </location>
</feature>
<evidence type="ECO:0000313" key="11">
    <source>
        <dbReference type="Proteomes" id="UP000317043"/>
    </source>
</evidence>
<dbReference type="GO" id="GO:0005886">
    <property type="term" value="C:plasma membrane"/>
    <property type="evidence" value="ECO:0007669"/>
    <property type="project" value="UniProtKB-SubCell"/>
</dbReference>
<evidence type="ECO:0000259" key="8">
    <source>
        <dbReference type="Pfam" id="PF02687"/>
    </source>
</evidence>
<protein>
    <submittedName>
        <fullName evidence="10">Putative ABC transport system permease protein</fullName>
    </submittedName>
</protein>
<sequence length="849" mass="88531">MLRATFKSLMSRKARLLLSGIAVILGATFISGALVLNSSLGKTVESMFSTVYDTVDIQVSPAEQNPFGGPSPVPAEVVDQVGDVDGVAEATGLVQDGSGIIRIVGKNGKVIPAFGAPVIGINWTPIEDPAELREGREPLADDEVVVNQALLNATGYKVGEELPLITVNSEVTEFTIVGSVGYSGGRDSIAGEQSIMFTLDAARANLMTEPDAFTVIDVKTEDGTDLTEVRDAIAAQLGDQYQVQTGEDLAAEQTEMFSALLSVFNYLLLGFGAVALIVSVFLIINTFSIIVAQRTRELALFRAMGAGRGQITGSVLLEAFIIGLLSGLLGLAFGIGLGYLGTVAMSSSAGESMTAELAVPMSAVLAAMGVGIGVTMLAALLPAINASRVPPIAALREASSTVRPVKLFAILGGLLLALGGTGLVLSLTEQLGGGDDRILSTFASLGVIFIGAIVFTPVVAKPLVSLIGAIMSWSMPGKLGRRNSSRNPRRTAITASALMIGITLVTAVGVLFSSAQASIAKFFENTMSADILITGTQTGQAIPTYDIELTDEVRRLDGVDQVASIYIEELTIDGREYYVQATDNLAGLTDMQGDTVASGQVTEFGADDIALYQGTADNLGLEVGDTVSVTFSGGDSPQTLTVSAVIESAAGGNGMFLSNEQADNFANPRPLQTMVQLDDGADKERVIEEINMIFDDSPEIAAADIGVLTDQLTMIFDVMLMVVQILLGVAMLIAVIGVVNTLTLSVLERTRELGLLRAIGMSRGQVTGMVIVESIVISVFGALLGLAIGAGLGIAAQQVLKDDMLDVLAMPWGTMVGYLVAAVVIGTVAALIPAFRANRLNVLDAISYE</sequence>
<reference evidence="10 11" key="1">
    <citation type="submission" date="2019-06" db="EMBL/GenBank/DDBJ databases">
        <title>Sequencing the genomes of 1000 actinobacteria strains.</title>
        <authorList>
            <person name="Klenk H.-P."/>
        </authorList>
    </citation>
    <scope>NUCLEOTIDE SEQUENCE [LARGE SCALE GENOMIC DNA]</scope>
    <source>
        <strain evidence="10 11">DSM 45928</strain>
    </source>
</reference>
<feature type="transmembrane region" description="Helical" evidence="7">
    <location>
        <begin position="718"/>
        <end position="747"/>
    </location>
</feature>
<feature type="transmembrane region" description="Helical" evidence="7">
    <location>
        <begin position="266"/>
        <end position="292"/>
    </location>
</feature>
<comment type="caution">
    <text evidence="10">The sequence shown here is derived from an EMBL/GenBank/DDBJ whole genome shotgun (WGS) entry which is preliminary data.</text>
</comment>
<feature type="domain" description="MacB-like periplasmic core" evidence="9">
    <location>
        <begin position="18"/>
        <end position="235"/>
    </location>
</feature>
<evidence type="ECO:0000256" key="3">
    <source>
        <dbReference type="ARBA" id="ARBA00022692"/>
    </source>
</evidence>
<dbReference type="GO" id="GO:0022857">
    <property type="term" value="F:transmembrane transporter activity"/>
    <property type="evidence" value="ECO:0007669"/>
    <property type="project" value="TreeGrafter"/>
</dbReference>
<dbReference type="Pfam" id="PF02687">
    <property type="entry name" value="FtsX"/>
    <property type="match status" value="2"/>
</dbReference>
<dbReference type="InterPro" id="IPR050250">
    <property type="entry name" value="Macrolide_Exporter_MacB"/>
</dbReference>
<organism evidence="10 11">
    <name type="scientific">Stackebrandtia endophytica</name>
    <dbReference type="NCBI Taxonomy" id="1496996"/>
    <lineage>
        <taxon>Bacteria</taxon>
        <taxon>Bacillati</taxon>
        <taxon>Actinomycetota</taxon>
        <taxon>Actinomycetes</taxon>
        <taxon>Glycomycetales</taxon>
        <taxon>Glycomycetaceae</taxon>
        <taxon>Stackebrandtia</taxon>
    </lineage>
</organism>
<evidence type="ECO:0000256" key="1">
    <source>
        <dbReference type="ARBA" id="ARBA00004651"/>
    </source>
</evidence>
<comment type="subcellular location">
    <subcellularLocation>
        <location evidence="1">Cell membrane</location>
        <topology evidence="1">Multi-pass membrane protein</topology>
    </subcellularLocation>
</comment>
<dbReference type="InParanoid" id="A0A543AR43"/>
<name>A0A543AR43_9ACTN</name>
<evidence type="ECO:0000256" key="2">
    <source>
        <dbReference type="ARBA" id="ARBA00022475"/>
    </source>
</evidence>
<feature type="domain" description="ABC3 transporter permease C-terminal" evidence="8">
    <location>
        <begin position="725"/>
        <end position="841"/>
    </location>
</feature>
<evidence type="ECO:0000256" key="5">
    <source>
        <dbReference type="ARBA" id="ARBA00023136"/>
    </source>
</evidence>
<evidence type="ECO:0000256" key="7">
    <source>
        <dbReference type="SAM" id="Phobius"/>
    </source>
</evidence>
<feature type="transmembrane region" description="Helical" evidence="7">
    <location>
        <begin position="361"/>
        <end position="384"/>
    </location>
</feature>
<keyword evidence="4 7" id="KW-1133">Transmembrane helix</keyword>
<feature type="domain" description="ABC3 transporter permease C-terminal" evidence="8">
    <location>
        <begin position="271"/>
        <end position="391"/>
    </location>
</feature>
<evidence type="ECO:0000256" key="4">
    <source>
        <dbReference type="ARBA" id="ARBA00022989"/>
    </source>
</evidence>
<feature type="transmembrane region" description="Helical" evidence="7">
    <location>
        <begin position="768"/>
        <end position="795"/>
    </location>
</feature>
<feature type="transmembrane region" description="Helical" evidence="7">
    <location>
        <begin position="405"/>
        <end position="427"/>
    </location>
</feature>
<keyword evidence="2" id="KW-1003">Cell membrane</keyword>
<feature type="transmembrane region" description="Helical" evidence="7">
    <location>
        <begin position="492"/>
        <end position="512"/>
    </location>
</feature>
<keyword evidence="5 7" id="KW-0472">Membrane</keyword>
<dbReference type="PANTHER" id="PTHR30572">
    <property type="entry name" value="MEMBRANE COMPONENT OF TRANSPORTER-RELATED"/>
    <property type="match status" value="1"/>
</dbReference>
<dbReference type="OrthoDB" id="9780560at2"/>
<proteinExistence type="inferred from homology"/>